<evidence type="ECO:0000256" key="1">
    <source>
        <dbReference type="SAM" id="MobiDB-lite"/>
    </source>
</evidence>
<feature type="region of interest" description="Disordered" evidence="1">
    <location>
        <begin position="179"/>
        <end position="199"/>
    </location>
</feature>
<accession>A0A4U6TM46</accession>
<keyword evidence="3" id="KW-1185">Reference proteome</keyword>
<proteinExistence type="predicted"/>
<dbReference type="AlphaFoldDB" id="A0A4U6TM46"/>
<evidence type="ECO:0000313" key="2">
    <source>
        <dbReference type="EMBL" id="TKW01609.1"/>
    </source>
</evidence>
<evidence type="ECO:0000313" key="3">
    <source>
        <dbReference type="Proteomes" id="UP000298652"/>
    </source>
</evidence>
<protein>
    <submittedName>
        <fullName evidence="2">Uncharacterized protein</fullName>
    </submittedName>
</protein>
<dbReference type="EMBL" id="CM016559">
    <property type="protein sequence ID" value="TKW01609.1"/>
    <property type="molecule type" value="Genomic_DNA"/>
</dbReference>
<organism evidence="2 3">
    <name type="scientific">Setaria viridis</name>
    <name type="common">Green bristlegrass</name>
    <name type="synonym">Setaria italica subsp. viridis</name>
    <dbReference type="NCBI Taxonomy" id="4556"/>
    <lineage>
        <taxon>Eukaryota</taxon>
        <taxon>Viridiplantae</taxon>
        <taxon>Streptophyta</taxon>
        <taxon>Embryophyta</taxon>
        <taxon>Tracheophyta</taxon>
        <taxon>Spermatophyta</taxon>
        <taxon>Magnoliopsida</taxon>
        <taxon>Liliopsida</taxon>
        <taxon>Poales</taxon>
        <taxon>Poaceae</taxon>
        <taxon>PACMAD clade</taxon>
        <taxon>Panicoideae</taxon>
        <taxon>Panicodae</taxon>
        <taxon>Paniceae</taxon>
        <taxon>Cenchrinae</taxon>
        <taxon>Setaria</taxon>
    </lineage>
</organism>
<name>A0A4U6TM46_SETVI</name>
<gene>
    <name evidence="2" type="ORF">SEVIR_8G192000v2</name>
</gene>
<reference evidence="2" key="1">
    <citation type="submission" date="2019-03" db="EMBL/GenBank/DDBJ databases">
        <title>WGS assembly of Setaria viridis.</title>
        <authorList>
            <person name="Huang P."/>
            <person name="Jenkins J."/>
            <person name="Grimwood J."/>
            <person name="Barry K."/>
            <person name="Healey A."/>
            <person name="Mamidi S."/>
            <person name="Sreedasyam A."/>
            <person name="Shu S."/>
            <person name="Feldman M."/>
            <person name="Wu J."/>
            <person name="Yu Y."/>
            <person name="Chen C."/>
            <person name="Johnson J."/>
            <person name="Rokhsar D."/>
            <person name="Baxter I."/>
            <person name="Schmutz J."/>
            <person name="Brutnell T."/>
            <person name="Kellogg E."/>
        </authorList>
    </citation>
    <scope>NUCLEOTIDE SEQUENCE [LARGE SCALE GENOMIC DNA]</scope>
</reference>
<dbReference type="Proteomes" id="UP000298652">
    <property type="component" value="Chromosome 8"/>
</dbReference>
<sequence length="199" mass="21492">MRRRGARRWVTGIRSFPAPVGSEIGPWRGHCARGRTSRWSSRGSCSAACPPTSTASASPPCAPSGAPPRGRSVCPLLCRCSLSRTARPSTACPRESRSASASLAVRMASPLSREKTDFATASGRMTVRSCTALQQFHSRTSKLQIVFSLAVYQSSEVPSKIHFSECQLLPVSMKEITGQQNSSIGMKEITGQQNHRPDE</sequence>
<dbReference type="Gramene" id="TKW01609">
    <property type="protein sequence ID" value="TKW01609"/>
    <property type="gene ID" value="SEVIR_8G192000v2"/>
</dbReference>